<evidence type="ECO:0000256" key="7">
    <source>
        <dbReference type="ARBA" id="ARBA00023010"/>
    </source>
</evidence>
<keyword evidence="6 11" id="KW-0653">Protein transport</keyword>
<dbReference type="GO" id="GO:0008320">
    <property type="term" value="F:protein transmembrane transporter activity"/>
    <property type="evidence" value="ECO:0007669"/>
    <property type="project" value="EnsemblFungi"/>
</dbReference>
<accession>A0A1E3P1N5</accession>
<keyword evidence="7 11" id="KW-0811">Translocation</keyword>
<evidence type="ECO:0000256" key="5">
    <source>
        <dbReference type="ARBA" id="ARBA00022833"/>
    </source>
</evidence>
<evidence type="ECO:0000256" key="10">
    <source>
        <dbReference type="ARBA" id="ARBA00023157"/>
    </source>
</evidence>
<dbReference type="GO" id="GO:0045039">
    <property type="term" value="P:protein insertion into mitochondrial inner membrane"/>
    <property type="evidence" value="ECO:0007669"/>
    <property type="project" value="EnsemblFungi"/>
</dbReference>
<evidence type="ECO:0000256" key="3">
    <source>
        <dbReference type="ARBA" id="ARBA00022723"/>
    </source>
</evidence>
<evidence type="ECO:0000256" key="8">
    <source>
        <dbReference type="ARBA" id="ARBA00023128"/>
    </source>
</evidence>
<keyword evidence="10 11" id="KW-1015">Disulfide bond</keyword>
<evidence type="ECO:0000256" key="1">
    <source>
        <dbReference type="ARBA" id="ARBA00006720"/>
    </source>
</evidence>
<evidence type="ECO:0000256" key="9">
    <source>
        <dbReference type="ARBA" id="ARBA00023136"/>
    </source>
</evidence>
<organism evidence="13 14">
    <name type="scientific">Wickerhamomyces anomalus (strain ATCC 58044 / CBS 1984 / NCYC 433 / NRRL Y-366-8)</name>
    <name type="common">Yeast</name>
    <name type="synonym">Hansenula anomala</name>
    <dbReference type="NCBI Taxonomy" id="683960"/>
    <lineage>
        <taxon>Eukaryota</taxon>
        <taxon>Fungi</taxon>
        <taxon>Dikarya</taxon>
        <taxon>Ascomycota</taxon>
        <taxon>Saccharomycotina</taxon>
        <taxon>Saccharomycetes</taxon>
        <taxon>Phaffomycetales</taxon>
        <taxon>Wickerhamomycetaceae</taxon>
        <taxon>Wickerhamomyces</taxon>
    </lineage>
</organism>
<sequence>MSFILKSAYMNQDADPEKIKMAEVQFDAMSKTFNTMLKSCRNKCIPDEYGEADLNKGEMMCIDRCVAKYYKTNLKIGQVSAL</sequence>
<dbReference type="PANTHER" id="PTHR11038">
    <property type="entry name" value="MITOCHONDRIAL IMPORT INNER MEMBRANE TRANSLOCASE SUBUNIT TIM10"/>
    <property type="match status" value="1"/>
</dbReference>
<keyword evidence="11" id="KW-0143">Chaperone</keyword>
<dbReference type="PANTHER" id="PTHR11038:SF18">
    <property type="entry name" value="MITOCHONDRIAL IMPORT INNER MEMBRANE TRANSLOCASE SUBUNIT TIM12"/>
    <property type="match status" value="1"/>
</dbReference>
<dbReference type="GO" id="GO:0042719">
    <property type="term" value="C:mitochondrial intermembrane space chaperone complex"/>
    <property type="evidence" value="ECO:0007669"/>
    <property type="project" value="EnsemblFungi"/>
</dbReference>
<name>A0A1E3P1N5_WICAA</name>
<keyword evidence="4 11" id="KW-0999">Mitochondrion inner membrane</keyword>
<comment type="subunit">
    <text evidence="11">Heterohexamer.</text>
</comment>
<dbReference type="Proteomes" id="UP000094112">
    <property type="component" value="Unassembled WGS sequence"/>
</dbReference>
<dbReference type="GO" id="GO:0005543">
    <property type="term" value="F:phospholipid binding"/>
    <property type="evidence" value="ECO:0007669"/>
    <property type="project" value="EnsemblFungi"/>
</dbReference>
<dbReference type="GeneID" id="30199226"/>
<feature type="domain" description="Tim10-like" evidence="12">
    <location>
        <begin position="19"/>
        <end position="78"/>
    </location>
</feature>
<gene>
    <name evidence="13" type="ORF">WICANDRAFT_32579</name>
</gene>
<evidence type="ECO:0000256" key="4">
    <source>
        <dbReference type="ARBA" id="ARBA00022792"/>
    </source>
</evidence>
<keyword evidence="9" id="KW-0472">Membrane</keyword>
<evidence type="ECO:0000256" key="11">
    <source>
        <dbReference type="RuleBase" id="RU367043"/>
    </source>
</evidence>
<keyword evidence="5" id="KW-0862">Zinc</keyword>
<reference evidence="13 14" key="1">
    <citation type="journal article" date="2016" name="Proc. Natl. Acad. Sci. U.S.A.">
        <title>Comparative genomics of biotechnologically important yeasts.</title>
        <authorList>
            <person name="Riley R."/>
            <person name="Haridas S."/>
            <person name="Wolfe K.H."/>
            <person name="Lopes M.R."/>
            <person name="Hittinger C.T."/>
            <person name="Goeker M."/>
            <person name="Salamov A.A."/>
            <person name="Wisecaver J.H."/>
            <person name="Long T.M."/>
            <person name="Calvey C.H."/>
            <person name="Aerts A.L."/>
            <person name="Barry K.W."/>
            <person name="Choi C."/>
            <person name="Clum A."/>
            <person name="Coughlan A.Y."/>
            <person name="Deshpande S."/>
            <person name="Douglass A.P."/>
            <person name="Hanson S.J."/>
            <person name="Klenk H.-P."/>
            <person name="LaButti K.M."/>
            <person name="Lapidus A."/>
            <person name="Lindquist E.A."/>
            <person name="Lipzen A.M."/>
            <person name="Meier-Kolthoff J.P."/>
            <person name="Ohm R.A."/>
            <person name="Otillar R.P."/>
            <person name="Pangilinan J.L."/>
            <person name="Peng Y."/>
            <person name="Rokas A."/>
            <person name="Rosa C.A."/>
            <person name="Scheuner C."/>
            <person name="Sibirny A.A."/>
            <person name="Slot J.C."/>
            <person name="Stielow J.B."/>
            <person name="Sun H."/>
            <person name="Kurtzman C.P."/>
            <person name="Blackwell M."/>
            <person name="Grigoriev I.V."/>
            <person name="Jeffries T.W."/>
        </authorList>
    </citation>
    <scope>NUCLEOTIDE SEQUENCE [LARGE SCALE GENOMIC DNA]</scope>
    <source>
        <strain evidence="14">ATCC 58044 / CBS 1984 / NCYC 433 / NRRL Y-366-8</strain>
    </source>
</reference>
<comment type="similarity">
    <text evidence="1 11">Belongs to the small Tim family.</text>
</comment>
<keyword evidence="3" id="KW-0479">Metal-binding</keyword>
<evidence type="ECO:0000256" key="6">
    <source>
        <dbReference type="ARBA" id="ARBA00022927"/>
    </source>
</evidence>
<keyword evidence="2 11" id="KW-0813">Transport</keyword>
<dbReference type="OrthoDB" id="274922at2759"/>
<evidence type="ECO:0000313" key="14">
    <source>
        <dbReference type="Proteomes" id="UP000094112"/>
    </source>
</evidence>
<evidence type="ECO:0000256" key="2">
    <source>
        <dbReference type="ARBA" id="ARBA00022448"/>
    </source>
</evidence>
<dbReference type="RefSeq" id="XP_019038603.1">
    <property type="nucleotide sequence ID" value="XM_019181980.1"/>
</dbReference>
<evidence type="ECO:0000259" key="12">
    <source>
        <dbReference type="Pfam" id="PF02953"/>
    </source>
</evidence>
<dbReference type="InterPro" id="IPR035427">
    <property type="entry name" value="Tim10-like_dom_sf"/>
</dbReference>
<dbReference type="AlphaFoldDB" id="A0A1E3P1N5"/>
<dbReference type="EMBL" id="KV454211">
    <property type="protein sequence ID" value="ODQ59396.1"/>
    <property type="molecule type" value="Genomic_DNA"/>
</dbReference>
<dbReference type="SUPFAM" id="SSF144122">
    <property type="entry name" value="Tim10-like"/>
    <property type="match status" value="1"/>
</dbReference>
<dbReference type="GO" id="GO:0042721">
    <property type="term" value="C:TIM22 mitochondrial import inner membrane insertion complex"/>
    <property type="evidence" value="ECO:0007669"/>
    <property type="project" value="EnsemblFungi"/>
</dbReference>
<keyword evidence="14" id="KW-1185">Reference proteome</keyword>
<protein>
    <recommendedName>
        <fullName evidence="11">Mitochondrial import inner membrane translocase subunit</fullName>
    </recommendedName>
</protein>
<dbReference type="STRING" id="683960.A0A1E3P1N5"/>
<evidence type="ECO:0000313" key="13">
    <source>
        <dbReference type="EMBL" id="ODQ59396.1"/>
    </source>
</evidence>
<comment type="subcellular location">
    <subcellularLocation>
        <location evidence="11">Mitochondrion inner membrane</location>
        <topology evidence="11">Peripheral membrane protein</topology>
        <orientation evidence="11">Intermembrane side</orientation>
    </subcellularLocation>
</comment>
<dbReference type="InterPro" id="IPR004217">
    <property type="entry name" value="Tim10-like"/>
</dbReference>
<comment type="domain">
    <text evidence="11">The twin CX3C motif contains 4 conserved Cys residues that form 2 disulfide bonds in the mitochondrial intermembrane space.</text>
</comment>
<proteinExistence type="inferred from homology"/>
<comment type="function">
    <text evidence="11">Mitochondrial intermembrane chaperone that participates in the import and insertion of some multi-pass transmembrane proteins into the mitochondrial inner membrane. Also required for the transfer of beta-barrel precursors from the TOM complex to the sorting and assembly machinery (SAM complex) of the outer membrane. Acts as a chaperone-like protein that protects the hydrophobic precursors from aggregation and guide them through the mitochondrial intermembrane space.</text>
</comment>
<dbReference type="Pfam" id="PF02953">
    <property type="entry name" value="zf-Tim10_DDP"/>
    <property type="match status" value="1"/>
</dbReference>
<keyword evidence="8 11" id="KW-0496">Mitochondrion</keyword>
<dbReference type="Gene3D" id="1.10.287.810">
    <property type="entry name" value="Mitochondrial import inner membrane translocase subunit tim13 like domains"/>
    <property type="match status" value="1"/>
</dbReference>
<dbReference type="GO" id="GO:0046872">
    <property type="term" value="F:metal ion binding"/>
    <property type="evidence" value="ECO:0007669"/>
    <property type="project" value="UniProtKB-KW"/>
</dbReference>